<keyword evidence="3" id="KW-1185">Reference proteome</keyword>
<keyword evidence="1" id="KW-0812">Transmembrane</keyword>
<gene>
    <name evidence="2" type="ORF">Pa4123_08440</name>
</gene>
<organism evidence="2 3">
    <name type="scientific">Phytohabitans aurantiacus</name>
    <dbReference type="NCBI Taxonomy" id="3016789"/>
    <lineage>
        <taxon>Bacteria</taxon>
        <taxon>Bacillati</taxon>
        <taxon>Actinomycetota</taxon>
        <taxon>Actinomycetes</taxon>
        <taxon>Micromonosporales</taxon>
        <taxon>Micromonosporaceae</taxon>
    </lineage>
</organism>
<feature type="transmembrane region" description="Helical" evidence="1">
    <location>
        <begin position="44"/>
        <end position="67"/>
    </location>
</feature>
<dbReference type="Proteomes" id="UP001144280">
    <property type="component" value="Unassembled WGS sequence"/>
</dbReference>
<evidence type="ECO:0000256" key="1">
    <source>
        <dbReference type="SAM" id="Phobius"/>
    </source>
</evidence>
<dbReference type="EMBL" id="BSDI01000003">
    <property type="protein sequence ID" value="GLH95572.1"/>
    <property type="molecule type" value="Genomic_DNA"/>
</dbReference>
<protein>
    <recommendedName>
        <fullName evidence="4">Vitamin K epoxide reductase domain-containing protein</fullName>
    </recommendedName>
</protein>
<evidence type="ECO:0000313" key="3">
    <source>
        <dbReference type="Proteomes" id="UP001144280"/>
    </source>
</evidence>
<keyword evidence="1" id="KW-1133">Transmembrane helix</keyword>
<feature type="transmembrane region" description="Helical" evidence="1">
    <location>
        <begin position="79"/>
        <end position="100"/>
    </location>
</feature>
<sequence>MLLVAFVGGLALGWLQQVHIYESRVYCLGTEDIYQDAGPRFAALMVWITRVAFYGGALPFLAATALVLTRPWTIGRQAIAVAIFVSVLAGVLFVVDFAFFNGIESYAEYTGVPGTAADRCPFNQPPWWPNWIPTR</sequence>
<evidence type="ECO:0000313" key="2">
    <source>
        <dbReference type="EMBL" id="GLH95572.1"/>
    </source>
</evidence>
<reference evidence="2" key="1">
    <citation type="submission" date="2022-12" db="EMBL/GenBank/DDBJ databases">
        <title>New Phytohabitans aurantiacus sp. RD004123 nov., an actinomycete isolated from soil.</title>
        <authorList>
            <person name="Triningsih D.W."/>
            <person name="Harunari E."/>
            <person name="Igarashi Y."/>
        </authorList>
    </citation>
    <scope>NUCLEOTIDE SEQUENCE</scope>
    <source>
        <strain evidence="2">RD004123</strain>
    </source>
</reference>
<proteinExistence type="predicted"/>
<accession>A0ABQ5QNN4</accession>
<name>A0ABQ5QNN4_9ACTN</name>
<evidence type="ECO:0008006" key="4">
    <source>
        <dbReference type="Google" id="ProtNLM"/>
    </source>
</evidence>
<keyword evidence="1" id="KW-0472">Membrane</keyword>
<comment type="caution">
    <text evidence="2">The sequence shown here is derived from an EMBL/GenBank/DDBJ whole genome shotgun (WGS) entry which is preliminary data.</text>
</comment>